<dbReference type="Ensembl" id="ENSPNAT00000010532.2">
    <property type="protein sequence ID" value="ENSPNAP00000002390.1"/>
    <property type="gene ID" value="ENSPNAG00000008791.2"/>
</dbReference>
<dbReference type="AlphaFoldDB" id="A0A3B4BV69"/>
<reference evidence="4" key="2">
    <citation type="submission" date="2025-08" db="UniProtKB">
        <authorList>
            <consortium name="Ensembl"/>
        </authorList>
    </citation>
    <scope>IDENTIFICATION</scope>
</reference>
<proteinExistence type="predicted"/>
<evidence type="ECO:0000256" key="2">
    <source>
        <dbReference type="SAM" id="MobiDB-lite"/>
    </source>
</evidence>
<sequence>MKTVIMLSKHSSRSSLRASLNSLKFLFESPLEKSVRSTGGDSSSTQFLLSPERRRVDTLSADARTDDGTETKEDILEFESEDSVSVNESKDAISIDETKDSVSKGSSFPDTFEGKPAKDCISEADTVSVAGTCESKHEDGIISPLETKDFCLCGCSGPLGMEGGIISNQQITGSSTHRALFGLQKWYPYFARLNKKGLVNAWTAAENDRWPWLQINLQRRMRVTGLITQGAKHIGSPEYVKSYKVAYSDDGKTWSMHKVKDTDEDMIFTGNSDNNTPYANSFSPPIEAQYICIYPQVCRKHCTLRMELLGCELTGCSEPMGMKTGHIQDYQISSSSVFQTLNMGMFLWKPSKARLDKQGKVNAWTSAHNDQSQWLQVDLLLPTKVTGIITQGAKDFGHVQFVGSYKLAYSNDGEKWHIYQDEKQKKDKIFQGNFDNETHRKNVIDPPIYARFVRIVPWSWYGRITMRAELLGCREEE</sequence>
<organism evidence="4 5">
    <name type="scientific">Pygocentrus nattereri</name>
    <name type="common">Red-bellied piranha</name>
    <dbReference type="NCBI Taxonomy" id="42514"/>
    <lineage>
        <taxon>Eukaryota</taxon>
        <taxon>Metazoa</taxon>
        <taxon>Chordata</taxon>
        <taxon>Craniata</taxon>
        <taxon>Vertebrata</taxon>
        <taxon>Euteleostomi</taxon>
        <taxon>Actinopterygii</taxon>
        <taxon>Neopterygii</taxon>
        <taxon>Teleostei</taxon>
        <taxon>Ostariophysi</taxon>
        <taxon>Characiformes</taxon>
        <taxon>Characoidei</taxon>
        <taxon>Pygocentrus</taxon>
    </lineage>
</organism>
<feature type="compositionally biased region" description="Polar residues" evidence="2">
    <location>
        <begin position="36"/>
        <end position="48"/>
    </location>
</feature>
<feature type="compositionally biased region" description="Basic and acidic residues" evidence="2">
    <location>
        <begin position="51"/>
        <end position="72"/>
    </location>
</feature>
<dbReference type="GeneTree" id="ENSGT00940000158144"/>
<feature type="domain" description="F5/8 type C" evidence="3">
    <location>
        <begin position="316"/>
        <end position="473"/>
    </location>
</feature>
<dbReference type="PANTHER" id="PTHR46806">
    <property type="entry name" value="F5/8 TYPE C DOMAIN-CONTAINING PROTEIN"/>
    <property type="match status" value="1"/>
</dbReference>
<dbReference type="InterPro" id="IPR000421">
    <property type="entry name" value="FA58C"/>
</dbReference>
<dbReference type="InterPro" id="IPR008979">
    <property type="entry name" value="Galactose-bd-like_sf"/>
</dbReference>
<dbReference type="InterPro" id="IPR050633">
    <property type="entry name" value="Neuropilin_MCO_CoagFactor"/>
</dbReference>
<protein>
    <submittedName>
        <fullName evidence="4">EGF like repeats and discoidin domains 3</fullName>
    </submittedName>
</protein>
<keyword evidence="5" id="KW-1185">Reference proteome</keyword>
<dbReference type="Proteomes" id="UP001501920">
    <property type="component" value="Chromosome 18"/>
</dbReference>
<feature type="region of interest" description="Disordered" evidence="2">
    <location>
        <begin position="31"/>
        <end position="72"/>
    </location>
</feature>
<dbReference type="RefSeq" id="XP_017549269.1">
    <property type="nucleotide sequence ID" value="XM_017693780.1"/>
</dbReference>
<dbReference type="GO" id="GO:0005886">
    <property type="term" value="C:plasma membrane"/>
    <property type="evidence" value="ECO:0007669"/>
    <property type="project" value="TreeGrafter"/>
</dbReference>
<dbReference type="GeneID" id="108425243"/>
<dbReference type="PROSITE" id="PS01285">
    <property type="entry name" value="FA58C_1"/>
    <property type="match status" value="1"/>
</dbReference>
<evidence type="ECO:0000313" key="4">
    <source>
        <dbReference type="Ensembl" id="ENSPNAP00000002390.1"/>
    </source>
</evidence>
<accession>A0A3B4BV69</accession>
<dbReference type="OrthoDB" id="10046852at2759"/>
<dbReference type="STRING" id="42514.ENSPNAP00000002390"/>
<dbReference type="FunFam" id="2.60.120.260:FF:000002">
    <property type="entry name" value="Coagulation factor VIII"/>
    <property type="match status" value="2"/>
</dbReference>
<reference evidence="4" key="3">
    <citation type="submission" date="2025-09" db="UniProtKB">
        <authorList>
            <consortium name="Ensembl"/>
        </authorList>
    </citation>
    <scope>IDENTIFICATION</scope>
</reference>
<reference evidence="4 5" key="1">
    <citation type="submission" date="2020-10" db="EMBL/GenBank/DDBJ databases">
        <title>Pygocentrus nattereri (red-bellied piranha) genome, fPygNat1, primary haplotype.</title>
        <authorList>
            <person name="Myers G."/>
            <person name="Meyer A."/>
            <person name="Karagic N."/>
            <person name="Pippel M."/>
            <person name="Winkler S."/>
            <person name="Tracey A."/>
            <person name="Wood J."/>
            <person name="Formenti G."/>
            <person name="Howe K."/>
            <person name="Fedrigo O."/>
            <person name="Jarvis E.D."/>
        </authorList>
    </citation>
    <scope>NUCLEOTIDE SEQUENCE [LARGE SCALE GENOMIC DNA]</scope>
</reference>
<dbReference type="PANTHER" id="PTHR46806:SF9">
    <property type="entry name" value="EGF-LIKE REPEAT AND DISCOIDIN I-LIKE DOMAIN-CONTAINING PROTEIN 3 PRECURSOR"/>
    <property type="match status" value="1"/>
</dbReference>
<dbReference type="Gene3D" id="2.60.120.260">
    <property type="entry name" value="Galactose-binding domain-like"/>
    <property type="match status" value="2"/>
</dbReference>
<evidence type="ECO:0000313" key="5">
    <source>
        <dbReference type="Proteomes" id="UP001501920"/>
    </source>
</evidence>
<feature type="domain" description="F5/8 type C" evidence="3">
    <location>
        <begin position="155"/>
        <end position="311"/>
    </location>
</feature>
<dbReference type="SMART" id="SM00231">
    <property type="entry name" value="FA58C"/>
    <property type="match status" value="2"/>
</dbReference>
<dbReference type="CTD" id="571937"/>
<dbReference type="GO" id="GO:0038023">
    <property type="term" value="F:signaling receptor activity"/>
    <property type="evidence" value="ECO:0007669"/>
    <property type="project" value="TreeGrafter"/>
</dbReference>
<keyword evidence="1" id="KW-1015">Disulfide bond</keyword>
<name>A0A3B4BV69_PYGNA</name>
<dbReference type="Pfam" id="PF00754">
    <property type="entry name" value="F5_F8_type_C"/>
    <property type="match status" value="2"/>
</dbReference>
<evidence type="ECO:0000256" key="1">
    <source>
        <dbReference type="ARBA" id="ARBA00023157"/>
    </source>
</evidence>
<dbReference type="PROSITE" id="PS01286">
    <property type="entry name" value="FA58C_2"/>
    <property type="match status" value="2"/>
</dbReference>
<dbReference type="SUPFAM" id="SSF49785">
    <property type="entry name" value="Galactose-binding domain-like"/>
    <property type="match status" value="2"/>
</dbReference>
<evidence type="ECO:0000259" key="3">
    <source>
        <dbReference type="PROSITE" id="PS50022"/>
    </source>
</evidence>
<dbReference type="CDD" id="cd00057">
    <property type="entry name" value="FA58C"/>
    <property type="match status" value="2"/>
</dbReference>
<dbReference type="PROSITE" id="PS50022">
    <property type="entry name" value="FA58C_3"/>
    <property type="match status" value="2"/>
</dbReference>